<reference evidence="2 3" key="1">
    <citation type="submission" date="2014-04" db="EMBL/GenBank/DDBJ databases">
        <authorList>
            <consortium name="DOE Joint Genome Institute"/>
            <person name="Kuo A."/>
            <person name="Kohler A."/>
            <person name="Costa M.D."/>
            <person name="Nagy L.G."/>
            <person name="Floudas D."/>
            <person name="Copeland A."/>
            <person name="Barry K.W."/>
            <person name="Cichocki N."/>
            <person name="Veneault-Fourrey C."/>
            <person name="LaButti K."/>
            <person name="Lindquist E.A."/>
            <person name="Lipzen A."/>
            <person name="Lundell T."/>
            <person name="Morin E."/>
            <person name="Murat C."/>
            <person name="Sun H."/>
            <person name="Tunlid A."/>
            <person name="Henrissat B."/>
            <person name="Grigoriev I.V."/>
            <person name="Hibbett D.S."/>
            <person name="Martin F."/>
            <person name="Nordberg H.P."/>
            <person name="Cantor M.N."/>
            <person name="Hua S.X."/>
        </authorList>
    </citation>
    <scope>NUCLEOTIDE SEQUENCE [LARGE SCALE GENOMIC DNA]</scope>
    <source>
        <strain evidence="2 3">Marx 270</strain>
    </source>
</reference>
<proteinExistence type="predicted"/>
<accession>A0A0C3NL68</accession>
<feature type="non-terminal residue" evidence="2">
    <location>
        <position position="114"/>
    </location>
</feature>
<feature type="domain" description="DUF6570" evidence="1">
    <location>
        <begin position="1"/>
        <end position="84"/>
    </location>
</feature>
<feature type="non-terminal residue" evidence="2">
    <location>
        <position position="1"/>
    </location>
</feature>
<name>A0A0C3NL68_PISTI</name>
<gene>
    <name evidence="2" type="ORF">M404DRAFT_77953</name>
</gene>
<dbReference type="InParanoid" id="A0A0C3NL68"/>
<dbReference type="Proteomes" id="UP000054217">
    <property type="component" value="Unassembled WGS sequence"/>
</dbReference>
<evidence type="ECO:0000259" key="1">
    <source>
        <dbReference type="Pfam" id="PF20209"/>
    </source>
</evidence>
<sequence>GNVALLPQDPSSLSNVLPPTASDLRGAVCVVFAGGTFRPSADALRKFPPVLVCKSRVKCIIEWLVSNNEWYSKNGITFSAENLAALVNGEEDTGVLQGVEITHLRDSDESVDAS</sequence>
<dbReference type="InterPro" id="IPR046700">
    <property type="entry name" value="DUF6570"/>
</dbReference>
<keyword evidence="3" id="KW-1185">Reference proteome</keyword>
<evidence type="ECO:0000313" key="2">
    <source>
        <dbReference type="EMBL" id="KIN96355.1"/>
    </source>
</evidence>
<reference evidence="3" key="2">
    <citation type="submission" date="2015-01" db="EMBL/GenBank/DDBJ databases">
        <title>Evolutionary Origins and Diversification of the Mycorrhizal Mutualists.</title>
        <authorList>
            <consortium name="DOE Joint Genome Institute"/>
            <consortium name="Mycorrhizal Genomics Consortium"/>
            <person name="Kohler A."/>
            <person name="Kuo A."/>
            <person name="Nagy L.G."/>
            <person name="Floudas D."/>
            <person name="Copeland A."/>
            <person name="Barry K.W."/>
            <person name="Cichocki N."/>
            <person name="Veneault-Fourrey C."/>
            <person name="LaButti K."/>
            <person name="Lindquist E.A."/>
            <person name="Lipzen A."/>
            <person name="Lundell T."/>
            <person name="Morin E."/>
            <person name="Murat C."/>
            <person name="Riley R."/>
            <person name="Ohm R."/>
            <person name="Sun H."/>
            <person name="Tunlid A."/>
            <person name="Henrissat B."/>
            <person name="Grigoriev I.V."/>
            <person name="Hibbett D.S."/>
            <person name="Martin F."/>
        </authorList>
    </citation>
    <scope>NUCLEOTIDE SEQUENCE [LARGE SCALE GENOMIC DNA]</scope>
    <source>
        <strain evidence="3">Marx 270</strain>
    </source>
</reference>
<evidence type="ECO:0000313" key="3">
    <source>
        <dbReference type="Proteomes" id="UP000054217"/>
    </source>
</evidence>
<dbReference type="OrthoDB" id="432234at2759"/>
<dbReference type="EMBL" id="KN832048">
    <property type="protein sequence ID" value="KIN96355.1"/>
    <property type="molecule type" value="Genomic_DNA"/>
</dbReference>
<dbReference type="STRING" id="870435.A0A0C3NL68"/>
<protein>
    <recommendedName>
        <fullName evidence="1">DUF6570 domain-containing protein</fullName>
    </recommendedName>
</protein>
<dbReference type="Pfam" id="PF20209">
    <property type="entry name" value="DUF6570"/>
    <property type="match status" value="1"/>
</dbReference>
<dbReference type="AlphaFoldDB" id="A0A0C3NL68"/>
<dbReference type="HOGENOM" id="CLU_178175_0_0_1"/>
<organism evidence="2 3">
    <name type="scientific">Pisolithus tinctorius Marx 270</name>
    <dbReference type="NCBI Taxonomy" id="870435"/>
    <lineage>
        <taxon>Eukaryota</taxon>
        <taxon>Fungi</taxon>
        <taxon>Dikarya</taxon>
        <taxon>Basidiomycota</taxon>
        <taxon>Agaricomycotina</taxon>
        <taxon>Agaricomycetes</taxon>
        <taxon>Agaricomycetidae</taxon>
        <taxon>Boletales</taxon>
        <taxon>Sclerodermatineae</taxon>
        <taxon>Pisolithaceae</taxon>
        <taxon>Pisolithus</taxon>
    </lineage>
</organism>